<protein>
    <submittedName>
        <fullName evidence="1">Uncharacterized protein</fullName>
    </submittedName>
</protein>
<dbReference type="AlphaFoldDB" id="A0A6C0B4P7"/>
<organism evidence="1">
    <name type="scientific">viral metagenome</name>
    <dbReference type="NCBI Taxonomy" id="1070528"/>
    <lineage>
        <taxon>unclassified sequences</taxon>
        <taxon>metagenomes</taxon>
        <taxon>organismal metagenomes</taxon>
    </lineage>
</organism>
<proteinExistence type="predicted"/>
<name>A0A6C0B4P7_9ZZZZ</name>
<accession>A0A6C0B4P7</accession>
<evidence type="ECO:0000313" key="1">
    <source>
        <dbReference type="EMBL" id="QHS86463.1"/>
    </source>
</evidence>
<dbReference type="EMBL" id="MN739056">
    <property type="protein sequence ID" value="QHS86463.1"/>
    <property type="molecule type" value="Genomic_DNA"/>
</dbReference>
<sequence length="103" mass="12146">MKHNKTCKKYKTCEEVPCGQMKNGCSPSYCANVPSKNWGLCNINPKYCNSKKRCKLVRGKTPRYQVLAKTMHEKMPYIWRFLDRKTRKKMIFLANKPLKELNV</sequence>
<reference evidence="1" key="1">
    <citation type="journal article" date="2020" name="Nature">
        <title>Giant virus diversity and host interactions through global metagenomics.</title>
        <authorList>
            <person name="Schulz F."/>
            <person name="Roux S."/>
            <person name="Paez-Espino D."/>
            <person name="Jungbluth S."/>
            <person name="Walsh D.A."/>
            <person name="Denef V.J."/>
            <person name="McMahon K.D."/>
            <person name="Konstantinidis K.T."/>
            <person name="Eloe-Fadrosh E.A."/>
            <person name="Kyrpides N.C."/>
            <person name="Woyke T."/>
        </authorList>
    </citation>
    <scope>NUCLEOTIDE SEQUENCE</scope>
    <source>
        <strain evidence="1">GVMAG-M-3300009187-29</strain>
    </source>
</reference>